<dbReference type="PANTHER" id="PTHR40278">
    <property type="entry name" value="DNA UTILIZATION PROTEIN HOFN"/>
    <property type="match status" value="1"/>
</dbReference>
<dbReference type="AlphaFoldDB" id="A0A078LQT9"/>
<dbReference type="InterPro" id="IPR052534">
    <property type="entry name" value="Extracell_DNA_Util/SecSys_Comp"/>
</dbReference>
<dbReference type="RefSeq" id="WP_200075933.1">
    <property type="nucleotide sequence ID" value="NZ_JADVIJ010000004.1"/>
</dbReference>
<keyword evidence="1" id="KW-0812">Transmembrane</keyword>
<dbReference type="PATRIC" id="fig|545.12.peg.4492"/>
<evidence type="ECO:0000313" key="2">
    <source>
        <dbReference type="EMBL" id="CDZ86233.1"/>
    </source>
</evidence>
<gene>
    <name evidence="2" type="primary">hofN</name>
    <name evidence="2" type="ORF">BN1086_04477</name>
</gene>
<name>A0A078LQT9_CITKO</name>
<protein>
    <submittedName>
        <fullName evidence="2">Fimbrial protein HofN</fullName>
    </submittedName>
</protein>
<reference evidence="2" key="1">
    <citation type="submission" date="2014-06" db="EMBL/GenBank/DDBJ databases">
        <authorList>
            <person name="Urmite Genomes Urmite Genomes"/>
        </authorList>
    </citation>
    <scope>NUCLEOTIDE SEQUENCE</scope>
</reference>
<feature type="transmembrane region" description="Helical" evidence="1">
    <location>
        <begin position="20"/>
        <end position="39"/>
    </location>
</feature>
<keyword evidence="1" id="KW-1133">Transmembrane helix</keyword>
<evidence type="ECO:0000256" key="1">
    <source>
        <dbReference type="SAM" id="Phobius"/>
    </source>
</evidence>
<accession>A0A078LQT9</accession>
<dbReference type="InterPro" id="IPR007813">
    <property type="entry name" value="PilN"/>
</dbReference>
<dbReference type="EMBL" id="LK931336">
    <property type="protein sequence ID" value="CDZ86233.1"/>
    <property type="molecule type" value="Genomic_DNA"/>
</dbReference>
<dbReference type="PANTHER" id="PTHR40278:SF1">
    <property type="entry name" value="DNA UTILIZATION PROTEIN HOFN"/>
    <property type="match status" value="1"/>
</dbReference>
<organism evidence="2">
    <name type="scientific">Citrobacter koseri</name>
    <name type="common">Citrobacter diversus</name>
    <dbReference type="NCBI Taxonomy" id="545"/>
    <lineage>
        <taxon>Bacteria</taxon>
        <taxon>Pseudomonadati</taxon>
        <taxon>Pseudomonadota</taxon>
        <taxon>Gammaproteobacteria</taxon>
        <taxon>Enterobacterales</taxon>
        <taxon>Enterobacteriaceae</taxon>
        <taxon>Citrobacter</taxon>
    </lineage>
</organism>
<keyword evidence="1" id="KW-0472">Membrane</keyword>
<sequence length="179" mass="20644">MSHPVNFLPWRQSRRRECLRFWSVMFSGSLLLTIALACIHEVTLTAQKRADAQWPIAEKERAAALLAIQPRLQQRQTAWQQALQRQTEYEQTRRWQSVLEGMAALLPGQVWLTRLSWQQGTLELEGYATTFLALNTLETALRRHPDFPLAGSGATQQDAQGRWQFHYPLKRSLADGRAF</sequence>
<proteinExistence type="predicted"/>
<dbReference type="Pfam" id="PF05137">
    <property type="entry name" value="PilN"/>
    <property type="match status" value="1"/>
</dbReference>